<keyword evidence="4" id="KW-1185">Reference proteome</keyword>
<name>A0A8T3C2M7_DENNO</name>
<dbReference type="AlphaFoldDB" id="A0A8T3C2M7"/>
<accession>A0A8T3C2M7</accession>
<evidence type="ECO:0000313" key="3">
    <source>
        <dbReference type="EMBL" id="KAI0524570.1"/>
    </source>
</evidence>
<evidence type="ECO:0000259" key="2">
    <source>
        <dbReference type="PROSITE" id="PS50878"/>
    </source>
</evidence>
<keyword evidence="1" id="KW-1133">Transmembrane helix</keyword>
<protein>
    <recommendedName>
        <fullName evidence="2">Reverse transcriptase domain-containing protein</fullName>
    </recommendedName>
</protein>
<gene>
    <name evidence="3" type="ORF">KFK09_003947</name>
</gene>
<evidence type="ECO:0000256" key="1">
    <source>
        <dbReference type="SAM" id="Phobius"/>
    </source>
</evidence>
<dbReference type="PANTHER" id="PTHR33116:SF86">
    <property type="entry name" value="REVERSE TRANSCRIPTASE DOMAIN-CONTAINING PROTEIN"/>
    <property type="match status" value="1"/>
</dbReference>
<dbReference type="Proteomes" id="UP000829196">
    <property type="component" value="Unassembled WGS sequence"/>
</dbReference>
<dbReference type="SMR" id="A0A8T3C2M7"/>
<dbReference type="EMBL" id="JAGYWB010000004">
    <property type="protein sequence ID" value="KAI0524570.1"/>
    <property type="molecule type" value="Genomic_DNA"/>
</dbReference>
<reference evidence="3" key="1">
    <citation type="journal article" date="2022" name="Front. Genet.">
        <title>Chromosome-Scale Assembly of the Dendrobium nobile Genome Provides Insights Into the Molecular Mechanism of the Biosynthesis of the Medicinal Active Ingredient of Dendrobium.</title>
        <authorList>
            <person name="Xu Q."/>
            <person name="Niu S.-C."/>
            <person name="Li K.-L."/>
            <person name="Zheng P.-J."/>
            <person name="Zhang X.-J."/>
            <person name="Jia Y."/>
            <person name="Liu Y."/>
            <person name="Niu Y.-X."/>
            <person name="Yu L.-H."/>
            <person name="Chen D.-F."/>
            <person name="Zhang G.-Q."/>
        </authorList>
    </citation>
    <scope>NUCLEOTIDE SEQUENCE</scope>
    <source>
        <tissue evidence="3">Leaf</tissue>
    </source>
</reference>
<proteinExistence type="predicted"/>
<dbReference type="OrthoDB" id="784234at2759"/>
<feature type="domain" description="Reverse transcriptase" evidence="2">
    <location>
        <begin position="1"/>
        <end position="80"/>
    </location>
</feature>
<dbReference type="PROSITE" id="PS50878">
    <property type="entry name" value="RT_POL"/>
    <property type="match status" value="1"/>
</dbReference>
<evidence type="ECO:0000313" key="4">
    <source>
        <dbReference type="Proteomes" id="UP000829196"/>
    </source>
</evidence>
<feature type="transmembrane region" description="Helical" evidence="1">
    <location>
        <begin position="127"/>
        <end position="151"/>
    </location>
</feature>
<dbReference type="PANTHER" id="PTHR33116">
    <property type="entry name" value="REVERSE TRANSCRIPTASE ZINC-BINDING DOMAIN-CONTAINING PROTEIN-RELATED-RELATED"/>
    <property type="match status" value="1"/>
</dbReference>
<organism evidence="3 4">
    <name type="scientific">Dendrobium nobile</name>
    <name type="common">Orchid</name>
    <dbReference type="NCBI Taxonomy" id="94219"/>
    <lineage>
        <taxon>Eukaryota</taxon>
        <taxon>Viridiplantae</taxon>
        <taxon>Streptophyta</taxon>
        <taxon>Embryophyta</taxon>
        <taxon>Tracheophyta</taxon>
        <taxon>Spermatophyta</taxon>
        <taxon>Magnoliopsida</taxon>
        <taxon>Liliopsida</taxon>
        <taxon>Asparagales</taxon>
        <taxon>Orchidaceae</taxon>
        <taxon>Epidendroideae</taxon>
        <taxon>Malaxideae</taxon>
        <taxon>Dendrobiinae</taxon>
        <taxon>Dendrobium</taxon>
    </lineage>
</organism>
<keyword evidence="1" id="KW-0812">Transmembrane</keyword>
<dbReference type="InterPro" id="IPR000477">
    <property type="entry name" value="RT_dom"/>
</dbReference>
<comment type="caution">
    <text evidence="3">The sequence shown here is derived from an EMBL/GenBank/DDBJ whole genome shotgun (WGS) entry which is preliminary data.</text>
</comment>
<keyword evidence="1" id="KW-0472">Membrane</keyword>
<sequence>MLGVKVTPSAPRISHLLFADDILMFSEGRMGQLREFKKLISEYCSWTGQSVNKLKSSILFGKAVKNNRRRKISRFLGFNEVKEMQYLGFKNSLRRRIGSNFLSLLGKAVSKLDVWGNKFFSLAGRILLVKSVILSIPLFYITTSLIPLSILRRFEKICREFLWNKKNWSHGMHFIPWEEMCKSVQNGGRGIHSVINMVGPLRAKFA</sequence>